<sequence>MNKNARILNQIEVLKKAASRENEFKLKADELQNQLNEMNNLTEEHELMQVRLFLETCCSNAAIEEVTTTFQQEKLSYESKYEKKLSQTRCNYDVLVRNSKQLREENEEAKKELIDLLQKCDSTGLQQDQEEMQSERAGEHRGSFMKHGEEKPDIDKGTHSQLSLLICELHQTWQDLIDKNQSKHLEKQILVQHNKEITDELLALEETLTLLEKITLIFRKIQNIKQITYVKITNNYKRDNDVAADRDVRVTQLKGELNEKTKEQEEMRSLIRWLKKDLYKANNDLIQLKKENSELVRKKYVERAGNGKITGDRRGEEEEFKRISRDLADRESDITALLSELGKAEMKVKEKTKEMKRMQKQMDEIEKDNRDLQEEIMAYENT</sequence>
<comment type="caution">
    <text evidence="3">The sequence shown here is derived from an EMBL/GenBank/DDBJ whole genome shotgun (WGS) entry which is preliminary data.</text>
</comment>
<reference evidence="3 4" key="1">
    <citation type="journal article" date="2017" name="PLoS Biol.">
        <title>The sea cucumber genome provides insights into morphological evolution and visceral regeneration.</title>
        <authorList>
            <person name="Zhang X."/>
            <person name="Sun L."/>
            <person name="Yuan J."/>
            <person name="Sun Y."/>
            <person name="Gao Y."/>
            <person name="Zhang L."/>
            <person name="Li S."/>
            <person name="Dai H."/>
            <person name="Hamel J.F."/>
            <person name="Liu C."/>
            <person name="Yu Y."/>
            <person name="Liu S."/>
            <person name="Lin W."/>
            <person name="Guo K."/>
            <person name="Jin S."/>
            <person name="Xu P."/>
            <person name="Storey K.B."/>
            <person name="Huan P."/>
            <person name="Zhang T."/>
            <person name="Zhou Y."/>
            <person name="Zhang J."/>
            <person name="Lin C."/>
            <person name="Li X."/>
            <person name="Xing L."/>
            <person name="Huo D."/>
            <person name="Sun M."/>
            <person name="Wang L."/>
            <person name="Mercier A."/>
            <person name="Li F."/>
            <person name="Yang H."/>
            <person name="Xiang J."/>
        </authorList>
    </citation>
    <scope>NUCLEOTIDE SEQUENCE [LARGE SCALE GENOMIC DNA]</scope>
    <source>
        <strain evidence="3">Shaxun</strain>
        <tissue evidence="3">Muscle</tissue>
    </source>
</reference>
<dbReference type="Proteomes" id="UP000230750">
    <property type="component" value="Unassembled WGS sequence"/>
</dbReference>
<dbReference type="AlphaFoldDB" id="A0A2G8KIR6"/>
<protein>
    <submittedName>
        <fullName evidence="3">Uncharacterized protein</fullName>
    </submittedName>
</protein>
<evidence type="ECO:0000313" key="3">
    <source>
        <dbReference type="EMBL" id="PIK47886.1"/>
    </source>
</evidence>
<feature type="coiled-coil region" evidence="1">
    <location>
        <begin position="92"/>
        <end position="119"/>
    </location>
</feature>
<evidence type="ECO:0000256" key="1">
    <source>
        <dbReference type="SAM" id="Coils"/>
    </source>
</evidence>
<gene>
    <name evidence="3" type="ORF">BSL78_15261</name>
</gene>
<name>A0A2G8KIR6_STIJA</name>
<feature type="coiled-coil region" evidence="1">
    <location>
        <begin position="250"/>
        <end position="298"/>
    </location>
</feature>
<evidence type="ECO:0000313" key="4">
    <source>
        <dbReference type="Proteomes" id="UP000230750"/>
    </source>
</evidence>
<evidence type="ECO:0000256" key="2">
    <source>
        <dbReference type="SAM" id="MobiDB-lite"/>
    </source>
</evidence>
<keyword evidence="1" id="KW-0175">Coiled coil</keyword>
<proteinExistence type="predicted"/>
<feature type="coiled-coil region" evidence="1">
    <location>
        <begin position="334"/>
        <end position="382"/>
    </location>
</feature>
<organism evidence="3 4">
    <name type="scientific">Stichopus japonicus</name>
    <name type="common">Sea cucumber</name>
    <dbReference type="NCBI Taxonomy" id="307972"/>
    <lineage>
        <taxon>Eukaryota</taxon>
        <taxon>Metazoa</taxon>
        <taxon>Echinodermata</taxon>
        <taxon>Eleutherozoa</taxon>
        <taxon>Echinozoa</taxon>
        <taxon>Holothuroidea</taxon>
        <taxon>Aspidochirotacea</taxon>
        <taxon>Aspidochirotida</taxon>
        <taxon>Stichopodidae</taxon>
        <taxon>Apostichopus</taxon>
    </lineage>
</organism>
<feature type="compositionally biased region" description="Basic and acidic residues" evidence="2">
    <location>
        <begin position="133"/>
        <end position="155"/>
    </location>
</feature>
<keyword evidence="4" id="KW-1185">Reference proteome</keyword>
<accession>A0A2G8KIR6</accession>
<feature type="coiled-coil region" evidence="1">
    <location>
        <begin position="14"/>
        <end position="51"/>
    </location>
</feature>
<feature type="region of interest" description="Disordered" evidence="2">
    <location>
        <begin position="125"/>
        <end position="155"/>
    </location>
</feature>
<dbReference type="EMBL" id="MRZV01000552">
    <property type="protein sequence ID" value="PIK47886.1"/>
    <property type="molecule type" value="Genomic_DNA"/>
</dbReference>